<evidence type="ECO:0000259" key="1">
    <source>
        <dbReference type="Pfam" id="PF00534"/>
    </source>
</evidence>
<dbReference type="PANTHER" id="PTHR46656:SF3">
    <property type="entry name" value="PUTATIVE-RELATED"/>
    <property type="match status" value="1"/>
</dbReference>
<dbReference type="PANTHER" id="PTHR46656">
    <property type="entry name" value="PUTATIVE-RELATED"/>
    <property type="match status" value="1"/>
</dbReference>
<dbReference type="Pfam" id="PF00534">
    <property type="entry name" value="Glycos_transf_1"/>
    <property type="match status" value="1"/>
</dbReference>
<dbReference type="Proteomes" id="UP000306196">
    <property type="component" value="Unassembled WGS sequence"/>
</dbReference>
<dbReference type="EMBL" id="VAUV01000001">
    <property type="protein sequence ID" value="TLD72565.1"/>
    <property type="molecule type" value="Genomic_DNA"/>
</dbReference>
<dbReference type="OrthoDB" id="440232at2"/>
<dbReference type="InterPro" id="IPR001296">
    <property type="entry name" value="Glyco_trans_1"/>
</dbReference>
<feature type="domain" description="Glycosyl transferase family 1" evidence="1">
    <location>
        <begin position="214"/>
        <end position="329"/>
    </location>
</feature>
<name>A0A5R8KKT0_9BACT</name>
<dbReference type="SUPFAM" id="SSF53756">
    <property type="entry name" value="UDP-Glycosyltransferase/glycogen phosphorylase"/>
    <property type="match status" value="1"/>
</dbReference>
<dbReference type="Gene3D" id="3.40.50.2000">
    <property type="entry name" value="Glycogen Phosphorylase B"/>
    <property type="match status" value="1"/>
</dbReference>
<keyword evidence="3" id="KW-1185">Reference proteome</keyword>
<proteinExistence type="predicted"/>
<accession>A0A5R8KKT0</accession>
<organism evidence="2 3">
    <name type="scientific">Phragmitibacter flavus</name>
    <dbReference type="NCBI Taxonomy" id="2576071"/>
    <lineage>
        <taxon>Bacteria</taxon>
        <taxon>Pseudomonadati</taxon>
        <taxon>Verrucomicrobiota</taxon>
        <taxon>Verrucomicrobiia</taxon>
        <taxon>Verrucomicrobiales</taxon>
        <taxon>Verrucomicrobiaceae</taxon>
        <taxon>Phragmitibacter</taxon>
    </lineage>
</organism>
<gene>
    <name evidence="2" type="ORF">FEM03_00370</name>
</gene>
<sequence length="530" mass="59687">MEPLQHTTPADVPAVHHLTSECTPFETSILKTLLETHGVHLIGDFSGRTALSQSGRDFISAVEQIGCPLEILDLPLAPDRMPASGRFSDGEFHYQKPQSPLSVILWNSDIYMDLVRELPLELFENRRIIGVWYWETEQELPEFHRRGYDLVDEVWATTRFIAESFRRHSPVPVHQYPPLNTPLHPPAQDQWSLPAGIDNDRFVFLFSFDFRSVARRKNPEGLCEAFIRAFPEPAANGPLCVLKSIGGEGRHALELLELQTRYADRADILFLNGYLPVEQRDSLMARANCYVSLHRSEGLGLTLMECMSLGKPCIATGYSGNLEFMTPENSWLIPYKKVPVGTGAAPYPPDHTWAEPDVNAAAAALHEVYTNPSLAAEKGLKGQQTILQDYRLNSVSRRVEELLESSLAQPIRPKPALRSISSTSDDHALLSGRERAYHLLRECKALEALARNQRKSLSKRQLSPEVSELIGTLQKITKLQHQIQSETLRDLGDLKQRLKTYHSGTLDDLMRDRDLTTSMLAQLAKRISSL</sequence>
<comment type="caution">
    <text evidence="2">The sequence shown here is derived from an EMBL/GenBank/DDBJ whole genome shotgun (WGS) entry which is preliminary data.</text>
</comment>
<protein>
    <submittedName>
        <fullName evidence="2">Glycosyltransferase family 4 protein</fullName>
    </submittedName>
</protein>
<evidence type="ECO:0000313" key="2">
    <source>
        <dbReference type="EMBL" id="TLD72565.1"/>
    </source>
</evidence>
<reference evidence="2 3" key="1">
    <citation type="submission" date="2019-05" db="EMBL/GenBank/DDBJ databases">
        <title>Verrucobacter flavum gen. nov., sp. nov. a new member of the family Verrucomicrobiaceae.</title>
        <authorList>
            <person name="Szuroczki S."/>
            <person name="Abbaszade G."/>
            <person name="Szabo A."/>
            <person name="Felfoldi T."/>
            <person name="Schumann P."/>
            <person name="Boka K."/>
            <person name="Keki Z."/>
            <person name="Toumi M."/>
            <person name="Toth E."/>
        </authorList>
    </citation>
    <scope>NUCLEOTIDE SEQUENCE [LARGE SCALE GENOMIC DNA]</scope>
    <source>
        <strain evidence="2 3">MG-N-17</strain>
    </source>
</reference>
<dbReference type="CDD" id="cd03801">
    <property type="entry name" value="GT4_PimA-like"/>
    <property type="match status" value="1"/>
</dbReference>
<dbReference type="AlphaFoldDB" id="A0A5R8KKT0"/>
<dbReference type="GO" id="GO:0016757">
    <property type="term" value="F:glycosyltransferase activity"/>
    <property type="evidence" value="ECO:0007669"/>
    <property type="project" value="InterPro"/>
</dbReference>
<evidence type="ECO:0000313" key="3">
    <source>
        <dbReference type="Proteomes" id="UP000306196"/>
    </source>
</evidence>
<keyword evidence="2" id="KW-0808">Transferase</keyword>